<reference evidence="2" key="1">
    <citation type="journal article" date="2015" name="Genome Biol. Evol.">
        <title>Organellar Genomes of White Spruce (Picea glauca): Assembly and Annotation.</title>
        <authorList>
            <person name="Jackman S.D."/>
            <person name="Warren R.L."/>
            <person name="Gibb E.A."/>
            <person name="Vandervalk B.P."/>
            <person name="Mohamadi H."/>
            <person name="Chu J."/>
            <person name="Raymond A."/>
            <person name="Pleasance S."/>
            <person name="Coope R."/>
            <person name="Wildung M.R."/>
            <person name="Ritland C.E."/>
            <person name="Bousquet J."/>
            <person name="Jones S.J."/>
            <person name="Bohlmann J."/>
            <person name="Birol I."/>
        </authorList>
    </citation>
    <scope>NUCLEOTIDE SEQUENCE [LARGE SCALE GENOMIC DNA]</scope>
    <source>
        <tissue evidence="2">Flushing bud</tissue>
    </source>
</reference>
<dbReference type="AlphaFoldDB" id="A0A124GP31"/>
<keyword evidence="1" id="KW-0812">Transmembrane</keyword>
<evidence type="ECO:0000313" key="2">
    <source>
        <dbReference type="EMBL" id="KUM50676.1"/>
    </source>
</evidence>
<comment type="caution">
    <text evidence="2">The sequence shown here is derived from an EMBL/GenBank/DDBJ whole genome shotgun (WGS) entry which is preliminary data.</text>
</comment>
<geneLocation type="mitochondrion" evidence="2"/>
<gene>
    <name evidence="2" type="ORF">ABT39_MTgene520</name>
</gene>
<name>A0A124GP31_PICGL</name>
<protein>
    <submittedName>
        <fullName evidence="2">Uncharacterized protein</fullName>
    </submittedName>
</protein>
<dbReference type="EMBL" id="LKAM01000001">
    <property type="protein sequence ID" value="KUM50676.1"/>
    <property type="molecule type" value="Genomic_DNA"/>
</dbReference>
<accession>A0A124GP31</accession>
<keyword evidence="1" id="KW-0472">Membrane</keyword>
<feature type="transmembrane region" description="Helical" evidence="1">
    <location>
        <begin position="15"/>
        <end position="35"/>
    </location>
</feature>
<evidence type="ECO:0000256" key="1">
    <source>
        <dbReference type="SAM" id="Phobius"/>
    </source>
</evidence>
<proteinExistence type="predicted"/>
<organism evidence="2">
    <name type="scientific">Picea glauca</name>
    <name type="common">White spruce</name>
    <name type="synonym">Pinus glauca</name>
    <dbReference type="NCBI Taxonomy" id="3330"/>
    <lineage>
        <taxon>Eukaryota</taxon>
        <taxon>Viridiplantae</taxon>
        <taxon>Streptophyta</taxon>
        <taxon>Embryophyta</taxon>
        <taxon>Tracheophyta</taxon>
        <taxon>Spermatophyta</taxon>
        <taxon>Pinopsida</taxon>
        <taxon>Pinidae</taxon>
        <taxon>Conifers I</taxon>
        <taxon>Pinales</taxon>
        <taxon>Pinaceae</taxon>
        <taxon>Picea</taxon>
    </lineage>
</organism>
<sequence length="89" mass="10326">MLSPPKYLLLPNHGLSSLLIGIKEYLICLAWYYIVGITFGGDRTEENSFYSLEVMYSLVRRVGIVTREKSRIRIGLEEVLLCFIIDRNR</sequence>
<keyword evidence="2" id="KW-0496">Mitochondrion</keyword>
<keyword evidence="1" id="KW-1133">Transmembrane helix</keyword>